<reference evidence="8" key="1">
    <citation type="submission" date="2012-07" db="EMBL/GenBank/DDBJ databases">
        <title>Genome variability drives Emilianias global distribution.</title>
        <authorList>
            <consortium name="DOE Joint Genome Institute"/>
            <person name="Read B."/>
            <person name="Kegel J."/>
            <person name="Klute M."/>
            <person name="Kuo A."/>
            <person name="Lefebvre S.C."/>
            <person name="Maumus F."/>
            <person name="Mayer C."/>
            <person name="Miller J."/>
            <person name="Allen A."/>
            <person name="Bidle K."/>
            <person name="Borodovsky M."/>
            <person name="Bowler C."/>
            <person name="Brownlee C."/>
            <person name="Claverie J.-M."/>
            <person name="Cock M."/>
            <person name="De Vargas C."/>
            <person name="Elias M."/>
            <person name="Frickenhaus S."/>
            <person name="Gladyshev V.N."/>
            <person name="Gonzalez K."/>
            <person name="Guda C."/>
            <person name="Hadaegh A."/>
            <person name="Herman E."/>
            <person name="Iglesias-Rodriguez D."/>
            <person name="Jones B."/>
            <person name="Lawson T."/>
            <person name="Leese F."/>
            <person name="Lin Y.-C."/>
            <person name="Lindquist E."/>
            <person name="Lobanov A."/>
            <person name="Lucas S."/>
            <person name="Malik S.-H.B."/>
            <person name="Marsh M.E."/>
            <person name="Mock T."/>
            <person name="Monier A."/>
            <person name="Moreau H."/>
            <person name="Mueller-Roeber B."/>
            <person name="Napier J."/>
            <person name="Ogata H."/>
            <person name="Parker M."/>
            <person name="Probert I."/>
            <person name="Quesneville H."/>
            <person name="Raines C."/>
            <person name="Rensing S."/>
            <person name="Riano-Pachon D.M."/>
            <person name="Richier S."/>
            <person name="Rokitta S."/>
            <person name="Salamov A."/>
            <person name="Sarno A.F."/>
            <person name="Schmutz J."/>
            <person name="Schroeder D."/>
            <person name="Shiraiwa Y."/>
            <person name="Soanes D.M."/>
            <person name="Valentin K."/>
            <person name="Van Der Giezen M."/>
            <person name="Van Der Peer Y."/>
            <person name="Vardi A."/>
            <person name="Verret F."/>
            <person name="Von Dassow P."/>
            <person name="Wheeler G."/>
            <person name="Williams B."/>
            <person name="Wilson W."/>
            <person name="Wolfe G."/>
            <person name="Wurch L.L."/>
            <person name="Young J."/>
            <person name="Dacks J.B."/>
            <person name="Delwiche C.F."/>
            <person name="Dyhrman S."/>
            <person name="Glockner G."/>
            <person name="John U."/>
            <person name="Richards T."/>
            <person name="Worden A.Z."/>
            <person name="Zhang X."/>
            <person name="Grigoriev I.V."/>
        </authorList>
    </citation>
    <scope>NUCLEOTIDE SEQUENCE</scope>
    <source>
        <strain evidence="8">CCMP1516</strain>
    </source>
</reference>
<dbReference type="HOGENOM" id="CLU_1096647_0_0_1"/>
<organism evidence="8">
    <name type="scientific">Emiliania huxleyi</name>
    <name type="common">Coccolithophore</name>
    <name type="synonym">Pontosphaera huxleyi</name>
    <dbReference type="NCBI Taxonomy" id="2903"/>
    <lineage>
        <taxon>Eukaryota</taxon>
        <taxon>Haptista</taxon>
        <taxon>Haptophyta</taxon>
        <taxon>Prymnesiophyceae</taxon>
        <taxon>Isochrysidales</taxon>
        <taxon>Noelaerhabdaceae</taxon>
        <taxon>Emiliania</taxon>
    </lineage>
</organism>
<dbReference type="GO" id="GO:0004000">
    <property type="term" value="F:adenosine deaminase activity"/>
    <property type="evidence" value="ECO:0007669"/>
    <property type="project" value="TreeGrafter"/>
</dbReference>
<keyword evidence="6" id="KW-0862">Zinc</keyword>
<dbReference type="RefSeq" id="XP_005766221.1">
    <property type="nucleotide sequence ID" value="XM_005766164.1"/>
</dbReference>
<dbReference type="KEGG" id="ehx:EMIHUDRAFT_356836"/>
<protein>
    <recommendedName>
        <fullName evidence="3">adenosine deaminase</fullName>
        <ecNumber evidence="3">3.5.4.4</ecNumber>
    </recommendedName>
</protein>
<dbReference type="AlphaFoldDB" id="R1BVM2"/>
<dbReference type="GO" id="GO:0043103">
    <property type="term" value="P:hypoxanthine salvage"/>
    <property type="evidence" value="ECO:0007669"/>
    <property type="project" value="TreeGrafter"/>
</dbReference>
<dbReference type="GO" id="GO:0005829">
    <property type="term" value="C:cytosol"/>
    <property type="evidence" value="ECO:0007669"/>
    <property type="project" value="TreeGrafter"/>
</dbReference>
<dbReference type="GO" id="GO:0006154">
    <property type="term" value="P:adenosine catabolic process"/>
    <property type="evidence" value="ECO:0007669"/>
    <property type="project" value="TreeGrafter"/>
</dbReference>
<gene>
    <name evidence="8" type="ORF">EMIHUDRAFT_356836</name>
</gene>
<keyword evidence="4" id="KW-0479">Metal-binding</keyword>
<dbReference type="InterPro" id="IPR006330">
    <property type="entry name" value="Ado/ade_deaminase"/>
</dbReference>
<accession>R1BVM2</accession>
<dbReference type="Gene3D" id="3.20.20.140">
    <property type="entry name" value="Metal-dependent hydrolases"/>
    <property type="match status" value="1"/>
</dbReference>
<evidence type="ECO:0000256" key="1">
    <source>
        <dbReference type="ARBA" id="ARBA00001947"/>
    </source>
</evidence>
<dbReference type="InterPro" id="IPR001365">
    <property type="entry name" value="A_deaminase_dom"/>
</dbReference>
<dbReference type="GO" id="GO:0046872">
    <property type="term" value="F:metal ion binding"/>
    <property type="evidence" value="ECO:0007669"/>
    <property type="project" value="UniProtKB-KW"/>
</dbReference>
<dbReference type="PANTHER" id="PTHR11409:SF43">
    <property type="entry name" value="ADENOSINE DEAMINASE"/>
    <property type="match status" value="1"/>
</dbReference>
<proteinExistence type="inferred from homology"/>
<keyword evidence="5" id="KW-0378">Hydrolase</keyword>
<evidence type="ECO:0000256" key="4">
    <source>
        <dbReference type="ARBA" id="ARBA00022723"/>
    </source>
</evidence>
<evidence type="ECO:0000256" key="5">
    <source>
        <dbReference type="ARBA" id="ARBA00022801"/>
    </source>
</evidence>
<evidence type="ECO:0000259" key="7">
    <source>
        <dbReference type="Pfam" id="PF00962"/>
    </source>
</evidence>
<dbReference type="EMBL" id="KB867347">
    <property type="protein sequence ID" value="EOD13792.1"/>
    <property type="molecule type" value="Genomic_DNA"/>
</dbReference>
<dbReference type="GO" id="GO:0009897">
    <property type="term" value="C:external side of plasma membrane"/>
    <property type="evidence" value="ECO:0007669"/>
    <property type="project" value="TreeGrafter"/>
</dbReference>
<comment type="cofactor">
    <cofactor evidence="1">
        <name>Zn(2+)</name>
        <dbReference type="ChEBI" id="CHEBI:29105"/>
    </cofactor>
</comment>
<dbReference type="EC" id="3.5.4.4" evidence="3"/>
<feature type="domain" description="Adenosine deaminase" evidence="7">
    <location>
        <begin position="98"/>
        <end position="238"/>
    </location>
</feature>
<evidence type="ECO:0000256" key="6">
    <source>
        <dbReference type="ARBA" id="ARBA00022833"/>
    </source>
</evidence>
<dbReference type="PANTHER" id="PTHR11409">
    <property type="entry name" value="ADENOSINE DEAMINASE"/>
    <property type="match status" value="1"/>
</dbReference>
<sequence length="255" mass="26362">MPSAAAFSAATSLAADKASEIASLARRLPKAELHLHLDGSLSDAFCTERMPALGVVSPLVRHPRFATFSEWAVAAKSDPGLLSDDMMSCRHAAGNDKLNLFNWANQFLQTEADLEAATAELCSRLASDHAVVYCELRFCPTLHTLRGLSEASALEAVLRGFASVGLPGGVIVCALRTLAPEHWAAMAALAADSAAVGFDVAGFEPGFGLEPMREAISAVVASPGCGVTLHAAEWPGAATEGGGCETLANVEAASA</sequence>
<evidence type="ECO:0000256" key="3">
    <source>
        <dbReference type="ARBA" id="ARBA00012784"/>
    </source>
</evidence>
<dbReference type="GeneID" id="17260063"/>
<evidence type="ECO:0000256" key="2">
    <source>
        <dbReference type="ARBA" id="ARBA00006676"/>
    </source>
</evidence>
<comment type="similarity">
    <text evidence="2">Belongs to the metallo-dependent hydrolases superfamily. Adenosine and AMP deaminases family.</text>
</comment>
<dbReference type="GO" id="GO:0046103">
    <property type="term" value="P:inosine biosynthetic process"/>
    <property type="evidence" value="ECO:0007669"/>
    <property type="project" value="TreeGrafter"/>
</dbReference>
<dbReference type="InterPro" id="IPR032466">
    <property type="entry name" value="Metal_Hydrolase"/>
</dbReference>
<dbReference type="GO" id="GO:0060169">
    <property type="term" value="P:negative regulation of adenosine receptor signaling pathway"/>
    <property type="evidence" value="ECO:0007669"/>
    <property type="project" value="TreeGrafter"/>
</dbReference>
<dbReference type="Pfam" id="PF00962">
    <property type="entry name" value="A_deaminase"/>
    <property type="match status" value="1"/>
</dbReference>
<name>R1BVM2_EMIHU</name>
<dbReference type="SUPFAM" id="SSF51556">
    <property type="entry name" value="Metallo-dependent hydrolases"/>
    <property type="match status" value="1"/>
</dbReference>
<evidence type="ECO:0000313" key="8">
    <source>
        <dbReference type="EMBL" id="EOD13792.1"/>
    </source>
</evidence>
<feature type="non-terminal residue" evidence="8">
    <location>
        <position position="255"/>
    </location>
</feature>